<dbReference type="EMBL" id="JZEE01000223">
    <property type="protein sequence ID" value="KJK67083.1"/>
    <property type="molecule type" value="Genomic_DNA"/>
</dbReference>
<evidence type="ECO:0000313" key="1">
    <source>
        <dbReference type="EMBL" id="KJK67083.1"/>
    </source>
</evidence>
<dbReference type="Proteomes" id="UP000033540">
    <property type="component" value="Unassembled WGS sequence"/>
</dbReference>
<reference evidence="1 2" key="1">
    <citation type="submission" date="2015-02" db="EMBL/GenBank/DDBJ databases">
        <title>Draft genome sequence of Aspergillus parasiticus SU-1.</title>
        <authorList>
            <person name="Yu J."/>
            <person name="Fedorova N."/>
            <person name="Yin Y."/>
            <person name="Losada L."/>
            <person name="Zafar N."/>
            <person name="Taujale R."/>
            <person name="Ehrlich K.C."/>
            <person name="Bhatnagar D."/>
            <person name="Cleveland T.E."/>
            <person name="Bennett J.W."/>
            <person name="Nierman W.C."/>
        </authorList>
    </citation>
    <scope>NUCLEOTIDE SEQUENCE [LARGE SCALE GENOMIC DNA]</scope>
    <source>
        <strain evidence="2">ATCC 56775 / NRRL 5862 / SRRC 143 / SU-1</strain>
    </source>
</reference>
<accession>A0A0F0IMH7</accession>
<proteinExistence type="predicted"/>
<protein>
    <submittedName>
        <fullName evidence="1">Uncharacterized protein</fullName>
    </submittedName>
</protein>
<sequence>MVETNSLVSEADYIPFELYGPDLLSPHLLVLKWQEAASCHCHVCGSDTDELLRPLIYGTIEKYLIALAVLSPLVLIARSFKFSLFETSDYIFKLASITYCPNTTSFSHYLTDLLSNQIPADFPRPNANPTFYTPLLI</sequence>
<gene>
    <name evidence="1" type="ORF">P875_00127563</name>
</gene>
<evidence type="ECO:0000313" key="2">
    <source>
        <dbReference type="Proteomes" id="UP000033540"/>
    </source>
</evidence>
<dbReference type="AlphaFoldDB" id="A0A0F0IMH7"/>
<comment type="caution">
    <text evidence="1">The sequence shown here is derived from an EMBL/GenBank/DDBJ whole genome shotgun (WGS) entry which is preliminary data.</text>
</comment>
<name>A0A0F0IMH7_ASPPU</name>
<organism evidence="1 2">
    <name type="scientific">Aspergillus parasiticus (strain ATCC 56775 / NRRL 5862 / SRRC 143 / SU-1)</name>
    <dbReference type="NCBI Taxonomy" id="1403190"/>
    <lineage>
        <taxon>Eukaryota</taxon>
        <taxon>Fungi</taxon>
        <taxon>Dikarya</taxon>
        <taxon>Ascomycota</taxon>
        <taxon>Pezizomycotina</taxon>
        <taxon>Eurotiomycetes</taxon>
        <taxon>Eurotiomycetidae</taxon>
        <taxon>Eurotiales</taxon>
        <taxon>Aspergillaceae</taxon>
        <taxon>Aspergillus</taxon>
        <taxon>Aspergillus subgen. Circumdati</taxon>
    </lineage>
</organism>